<dbReference type="KEGG" id="slia:HA039_02215"/>
<accession>A0A6G9GSP6</accession>
<protein>
    <submittedName>
        <fullName evidence="2">Nuclear transport factor 2 family protein</fullName>
    </submittedName>
</protein>
<evidence type="ECO:0000313" key="3">
    <source>
        <dbReference type="Proteomes" id="UP000501179"/>
    </source>
</evidence>
<reference evidence="2 3" key="1">
    <citation type="submission" date="2020-03" db="EMBL/GenBank/DDBJ databases">
        <title>A novel species.</title>
        <authorList>
            <person name="Gao J."/>
        </authorList>
    </citation>
    <scope>NUCLEOTIDE SEQUENCE [LARGE SCALE GENOMIC DNA]</scope>
    <source>
        <strain evidence="2 3">QMT-12</strain>
    </source>
</reference>
<evidence type="ECO:0000259" key="1">
    <source>
        <dbReference type="Pfam" id="PF12680"/>
    </source>
</evidence>
<proteinExistence type="predicted"/>
<feature type="domain" description="SnoaL-like" evidence="1">
    <location>
        <begin position="14"/>
        <end position="108"/>
    </location>
</feature>
<dbReference type="Pfam" id="PF12680">
    <property type="entry name" value="SnoaL_2"/>
    <property type="match status" value="1"/>
</dbReference>
<dbReference type="InterPro" id="IPR037401">
    <property type="entry name" value="SnoaL-like"/>
</dbReference>
<dbReference type="SUPFAM" id="SSF54427">
    <property type="entry name" value="NTF2-like"/>
    <property type="match status" value="1"/>
</dbReference>
<name>A0A6G9GSP6_9ACTN</name>
<sequence length="143" mass="15041">MANEPAAQGLTGNWSQAFEGKGPGGFAALLAENVVLEASAIRKPAVGREAVLAIMGAGSRLYREITFSDPATAGDKTYAEWHAISQDGDTAYDGVTVLTTDKNGAIVHVAVHHRPLDALLRFSAEIGRALDGKLPAALFHDDE</sequence>
<dbReference type="Proteomes" id="UP000501179">
    <property type="component" value="Chromosome"/>
</dbReference>
<organism evidence="2 3">
    <name type="scientific">Streptomyces liangshanensis</name>
    <dbReference type="NCBI Taxonomy" id="2717324"/>
    <lineage>
        <taxon>Bacteria</taxon>
        <taxon>Bacillati</taxon>
        <taxon>Actinomycetota</taxon>
        <taxon>Actinomycetes</taxon>
        <taxon>Kitasatosporales</taxon>
        <taxon>Streptomycetaceae</taxon>
        <taxon>Streptomyces</taxon>
    </lineage>
</organism>
<gene>
    <name evidence="2" type="ORF">HA039_02215</name>
</gene>
<dbReference type="Gene3D" id="3.10.450.50">
    <property type="match status" value="1"/>
</dbReference>
<evidence type="ECO:0000313" key="2">
    <source>
        <dbReference type="EMBL" id="QIQ01268.1"/>
    </source>
</evidence>
<keyword evidence="3" id="KW-1185">Reference proteome</keyword>
<dbReference type="EMBL" id="CP050177">
    <property type="protein sequence ID" value="QIQ01268.1"/>
    <property type="molecule type" value="Genomic_DNA"/>
</dbReference>
<dbReference type="AlphaFoldDB" id="A0A6G9GSP6"/>
<dbReference type="RefSeq" id="WP_167022938.1">
    <property type="nucleotide sequence ID" value="NZ_CP050177.1"/>
</dbReference>
<dbReference type="InterPro" id="IPR032710">
    <property type="entry name" value="NTF2-like_dom_sf"/>
</dbReference>